<comment type="similarity">
    <text evidence="1">Belongs to the ParB family.</text>
</comment>
<evidence type="ECO:0000259" key="4">
    <source>
        <dbReference type="SMART" id="SM00470"/>
    </source>
</evidence>
<dbReference type="AlphaFoldDB" id="A0A5C6TPG5"/>
<dbReference type="InterPro" id="IPR050336">
    <property type="entry name" value="Chromosome_partition/occlusion"/>
</dbReference>
<dbReference type="SUPFAM" id="SSF109709">
    <property type="entry name" value="KorB DNA-binding domain-like"/>
    <property type="match status" value="1"/>
</dbReference>
<name>A0A5C6TPG5_9BURK</name>
<dbReference type="NCBIfam" id="TIGR00180">
    <property type="entry name" value="parB_part"/>
    <property type="match status" value="1"/>
</dbReference>
<sequence length="355" mass="38229">MSLKDKASKIDFSALVPPAASGDPAEGSNRPRTAPGLMMAQANEQRSELLRENEQLRDKVKDLDVLASRVDELQDELKGWDGAKATGLLDPKVVGRSKWANRDVAHFATTEFQQLKIEIANAGGNIQPVKVRPLPKVDANGVQYEIVFGHRRHQACLELGLPVLALVDNMDERGLFVEMDRENRSRANLSPWEQGCIYRRALDTGLFPSARKLAEAVGADSGNVTRALALASLPPEVVAAFPSPFDLQYRWSKPLADAVAADPDGLIKRASDIASLSPRPAPKAAFDRLTKTSAEPAGKGSPIEIQVAGKPAASLVVDAKGHILVNVLPGALDASRVTELASLLESFLSKKSAKR</sequence>
<feature type="region of interest" description="Disordered" evidence="3">
    <location>
        <begin position="1"/>
        <end position="38"/>
    </location>
</feature>
<dbReference type="Proteomes" id="UP000321832">
    <property type="component" value="Unassembled WGS sequence"/>
</dbReference>
<evidence type="ECO:0000313" key="6">
    <source>
        <dbReference type="Proteomes" id="UP000321832"/>
    </source>
</evidence>
<dbReference type="Gene3D" id="3.90.1530.30">
    <property type="match status" value="1"/>
</dbReference>
<accession>A0A5C6TPG5</accession>
<dbReference type="GO" id="GO:0003677">
    <property type="term" value="F:DNA binding"/>
    <property type="evidence" value="ECO:0007669"/>
    <property type="project" value="InterPro"/>
</dbReference>
<gene>
    <name evidence="5" type="ORF">FSC37_22590</name>
</gene>
<dbReference type="Pfam" id="PF02195">
    <property type="entry name" value="ParB_N"/>
    <property type="match status" value="1"/>
</dbReference>
<dbReference type="GO" id="GO:0007059">
    <property type="term" value="P:chromosome segregation"/>
    <property type="evidence" value="ECO:0007669"/>
    <property type="project" value="TreeGrafter"/>
</dbReference>
<keyword evidence="2" id="KW-0175">Coiled coil</keyword>
<keyword evidence="6" id="KW-1185">Reference proteome</keyword>
<dbReference type="InterPro" id="IPR004437">
    <property type="entry name" value="ParB/RepB/Spo0J"/>
</dbReference>
<organism evidence="5 6">
    <name type="scientific">Piscinibacter aquaticus</name>
    <dbReference type="NCBI Taxonomy" id="392597"/>
    <lineage>
        <taxon>Bacteria</taxon>
        <taxon>Pseudomonadati</taxon>
        <taxon>Pseudomonadota</taxon>
        <taxon>Betaproteobacteria</taxon>
        <taxon>Burkholderiales</taxon>
        <taxon>Sphaerotilaceae</taxon>
        <taxon>Piscinibacter</taxon>
    </lineage>
</organism>
<dbReference type="SMART" id="SM00470">
    <property type="entry name" value="ParB"/>
    <property type="match status" value="1"/>
</dbReference>
<evidence type="ECO:0000256" key="3">
    <source>
        <dbReference type="SAM" id="MobiDB-lite"/>
    </source>
</evidence>
<evidence type="ECO:0000313" key="5">
    <source>
        <dbReference type="EMBL" id="TXC62146.1"/>
    </source>
</evidence>
<dbReference type="SUPFAM" id="SSF110849">
    <property type="entry name" value="ParB/Sulfiredoxin"/>
    <property type="match status" value="1"/>
</dbReference>
<evidence type="ECO:0000256" key="1">
    <source>
        <dbReference type="ARBA" id="ARBA00006295"/>
    </source>
</evidence>
<feature type="domain" description="ParB-like N-terminal" evidence="4">
    <location>
        <begin position="87"/>
        <end position="189"/>
    </location>
</feature>
<protein>
    <submittedName>
        <fullName evidence="5">ParB/RepB/Spo0J family partition protein</fullName>
    </submittedName>
</protein>
<comment type="caution">
    <text evidence="5">The sequence shown here is derived from an EMBL/GenBank/DDBJ whole genome shotgun (WGS) entry which is preliminary data.</text>
</comment>
<evidence type="ECO:0000256" key="2">
    <source>
        <dbReference type="SAM" id="Coils"/>
    </source>
</evidence>
<dbReference type="PANTHER" id="PTHR33375">
    <property type="entry name" value="CHROMOSOME-PARTITIONING PROTEIN PARB-RELATED"/>
    <property type="match status" value="1"/>
</dbReference>
<dbReference type="InterPro" id="IPR036086">
    <property type="entry name" value="ParB/Sulfiredoxin_sf"/>
</dbReference>
<dbReference type="PANTHER" id="PTHR33375:SF1">
    <property type="entry name" value="CHROMOSOME-PARTITIONING PROTEIN PARB-RELATED"/>
    <property type="match status" value="1"/>
</dbReference>
<dbReference type="InterPro" id="IPR037972">
    <property type="entry name" value="RepB_N"/>
</dbReference>
<reference evidence="5 6" key="1">
    <citation type="submission" date="2019-08" db="EMBL/GenBank/DDBJ databases">
        <authorList>
            <person name="Khan S.A."/>
            <person name="Jeon C.O."/>
            <person name="Jeong S.E."/>
        </authorList>
    </citation>
    <scope>NUCLEOTIDE SEQUENCE [LARGE SCALE GENOMIC DNA]</scope>
    <source>
        <strain evidence="6">IMCC1728</strain>
    </source>
</reference>
<dbReference type="Gene3D" id="1.10.10.2830">
    <property type="match status" value="1"/>
</dbReference>
<dbReference type="InterPro" id="IPR003115">
    <property type="entry name" value="ParB_N"/>
</dbReference>
<dbReference type="GO" id="GO:0005694">
    <property type="term" value="C:chromosome"/>
    <property type="evidence" value="ECO:0007669"/>
    <property type="project" value="TreeGrafter"/>
</dbReference>
<dbReference type="CDD" id="cd16405">
    <property type="entry name" value="RepB_like_N"/>
    <property type="match status" value="1"/>
</dbReference>
<proteinExistence type="inferred from homology"/>
<feature type="coiled-coil region" evidence="2">
    <location>
        <begin position="39"/>
        <end position="76"/>
    </location>
</feature>
<dbReference type="EMBL" id="VOPW01000002">
    <property type="protein sequence ID" value="TXC62146.1"/>
    <property type="molecule type" value="Genomic_DNA"/>
</dbReference>